<keyword evidence="1" id="KW-0812">Transmembrane</keyword>
<reference evidence="2 3" key="1">
    <citation type="submission" date="2018-11" db="EMBL/GenBank/DDBJ databases">
        <title>Genomes From Bacteria Associated with the Canine Oral Cavity: a Test Case for Automated Genome-Based Taxonomic Assignment.</title>
        <authorList>
            <person name="Coil D.A."/>
            <person name="Jospin G."/>
            <person name="Darling A.E."/>
            <person name="Wallis C."/>
            <person name="Davis I.J."/>
            <person name="Harris S."/>
            <person name="Eisen J.A."/>
            <person name="Holcombe L.J."/>
            <person name="O'Flynn C."/>
        </authorList>
    </citation>
    <scope>NUCLEOTIDE SEQUENCE [LARGE SCALE GENOMIC DNA]</scope>
    <source>
        <strain evidence="2 3">COT-280</strain>
    </source>
</reference>
<feature type="transmembrane region" description="Helical" evidence="1">
    <location>
        <begin position="176"/>
        <end position="198"/>
    </location>
</feature>
<evidence type="ECO:0000313" key="3">
    <source>
        <dbReference type="Proteomes" id="UP000269923"/>
    </source>
</evidence>
<feature type="transmembrane region" description="Helical" evidence="1">
    <location>
        <begin position="46"/>
        <end position="66"/>
    </location>
</feature>
<feature type="transmembrane region" description="Helical" evidence="1">
    <location>
        <begin position="114"/>
        <end position="136"/>
    </location>
</feature>
<feature type="transmembrane region" description="Helical" evidence="1">
    <location>
        <begin position="6"/>
        <end position="26"/>
    </location>
</feature>
<feature type="transmembrane region" description="Helical" evidence="1">
    <location>
        <begin position="86"/>
        <end position="107"/>
    </location>
</feature>
<dbReference type="EMBL" id="RQYC01000012">
    <property type="protein sequence ID" value="RRD89686.1"/>
    <property type="molecule type" value="Genomic_DNA"/>
</dbReference>
<keyword evidence="1" id="KW-1133">Transmembrane helix</keyword>
<accession>A0A3P2A459</accession>
<protein>
    <submittedName>
        <fullName evidence="2">Uncharacterized protein</fullName>
    </submittedName>
</protein>
<keyword evidence="3" id="KW-1185">Reference proteome</keyword>
<dbReference type="Proteomes" id="UP000269923">
    <property type="component" value="Unassembled WGS sequence"/>
</dbReference>
<keyword evidence="1" id="KW-0472">Membrane</keyword>
<dbReference type="STRING" id="1121352.GCA_000620925_01080"/>
<gene>
    <name evidence="2" type="ORF">EII21_08020</name>
</gene>
<dbReference type="RefSeq" id="WP_124795424.1">
    <property type="nucleotide sequence ID" value="NZ_RQYC01000012.1"/>
</dbReference>
<name>A0A3P2A459_9NEIS</name>
<dbReference type="AlphaFoldDB" id="A0A3P2A459"/>
<organism evidence="2 3">
    <name type="scientific">Conchiformibius steedae</name>
    <dbReference type="NCBI Taxonomy" id="153493"/>
    <lineage>
        <taxon>Bacteria</taxon>
        <taxon>Pseudomonadati</taxon>
        <taxon>Pseudomonadota</taxon>
        <taxon>Betaproteobacteria</taxon>
        <taxon>Neisseriales</taxon>
        <taxon>Neisseriaceae</taxon>
        <taxon>Conchiformibius</taxon>
    </lineage>
</organism>
<sequence length="222" mass="26383">METIKFIILAIVYYATIAAIVVFLCWPVIMLLHKMWKQPQPFRSRAWWLAVPFHLSWLPAWHGLLATASHNIEYNPEISRFNEWNITWLLAAFALQIWIAAILLWQYQRGHPRALVRCNAFLLTGFTTMALSYWLADYLYPLLYRWWWQPLLQIMDLGNDTTLRGLNHTRYSVASFLLYLAFLYPYGLVLSAAWYLLLEKFVPTQSPLSKPSKRYKIRRPER</sequence>
<evidence type="ECO:0000256" key="1">
    <source>
        <dbReference type="SAM" id="Phobius"/>
    </source>
</evidence>
<evidence type="ECO:0000313" key="2">
    <source>
        <dbReference type="EMBL" id="RRD89686.1"/>
    </source>
</evidence>
<comment type="caution">
    <text evidence="2">The sequence shown here is derived from an EMBL/GenBank/DDBJ whole genome shotgun (WGS) entry which is preliminary data.</text>
</comment>
<proteinExistence type="predicted"/>